<dbReference type="EMBL" id="JAIWYP010000010">
    <property type="protein sequence ID" value="KAH3746735.1"/>
    <property type="molecule type" value="Genomic_DNA"/>
</dbReference>
<evidence type="ECO:0000313" key="2">
    <source>
        <dbReference type="Proteomes" id="UP000828390"/>
    </source>
</evidence>
<proteinExistence type="predicted"/>
<accession>A0A9D4DDW9</accession>
<dbReference type="Proteomes" id="UP000828390">
    <property type="component" value="Unassembled WGS sequence"/>
</dbReference>
<organism evidence="1 2">
    <name type="scientific">Dreissena polymorpha</name>
    <name type="common">Zebra mussel</name>
    <name type="synonym">Mytilus polymorpha</name>
    <dbReference type="NCBI Taxonomy" id="45954"/>
    <lineage>
        <taxon>Eukaryota</taxon>
        <taxon>Metazoa</taxon>
        <taxon>Spiralia</taxon>
        <taxon>Lophotrochozoa</taxon>
        <taxon>Mollusca</taxon>
        <taxon>Bivalvia</taxon>
        <taxon>Autobranchia</taxon>
        <taxon>Heteroconchia</taxon>
        <taxon>Euheterodonta</taxon>
        <taxon>Imparidentia</taxon>
        <taxon>Neoheterodontei</taxon>
        <taxon>Myida</taxon>
        <taxon>Dreissenoidea</taxon>
        <taxon>Dreissenidae</taxon>
        <taxon>Dreissena</taxon>
    </lineage>
</organism>
<sequence>MDILIRTPVLSRAAYVRNRFVTSYIDKRLNFSLFELLHVNIQLNMCTIVYLLWLSLIFHAGATGPLCHMCDDVVMSSHCPTVGTCLDTEQCVVQKLRAPSHREYFKLGCIPRN</sequence>
<comment type="caution">
    <text evidence="1">The sequence shown here is derived from an EMBL/GenBank/DDBJ whole genome shotgun (WGS) entry which is preliminary data.</text>
</comment>
<gene>
    <name evidence="1" type="ORF">DPMN_181150</name>
</gene>
<reference evidence="1" key="1">
    <citation type="journal article" date="2019" name="bioRxiv">
        <title>The Genome of the Zebra Mussel, Dreissena polymorpha: A Resource for Invasive Species Research.</title>
        <authorList>
            <person name="McCartney M.A."/>
            <person name="Auch B."/>
            <person name="Kono T."/>
            <person name="Mallez S."/>
            <person name="Zhang Y."/>
            <person name="Obille A."/>
            <person name="Becker A."/>
            <person name="Abrahante J.E."/>
            <person name="Garbe J."/>
            <person name="Badalamenti J.P."/>
            <person name="Herman A."/>
            <person name="Mangelson H."/>
            <person name="Liachko I."/>
            <person name="Sullivan S."/>
            <person name="Sone E.D."/>
            <person name="Koren S."/>
            <person name="Silverstein K.A.T."/>
            <person name="Beckman K.B."/>
            <person name="Gohl D.M."/>
        </authorList>
    </citation>
    <scope>NUCLEOTIDE SEQUENCE</scope>
    <source>
        <strain evidence="1">Duluth1</strain>
        <tissue evidence="1">Whole animal</tissue>
    </source>
</reference>
<keyword evidence="2" id="KW-1185">Reference proteome</keyword>
<protein>
    <submittedName>
        <fullName evidence="1">Uncharacterized protein</fullName>
    </submittedName>
</protein>
<dbReference type="AlphaFoldDB" id="A0A9D4DDW9"/>
<reference evidence="1" key="2">
    <citation type="submission" date="2020-11" db="EMBL/GenBank/DDBJ databases">
        <authorList>
            <person name="McCartney M.A."/>
            <person name="Auch B."/>
            <person name="Kono T."/>
            <person name="Mallez S."/>
            <person name="Becker A."/>
            <person name="Gohl D.M."/>
            <person name="Silverstein K.A.T."/>
            <person name="Koren S."/>
            <person name="Bechman K.B."/>
            <person name="Herman A."/>
            <person name="Abrahante J.E."/>
            <person name="Garbe J."/>
        </authorList>
    </citation>
    <scope>NUCLEOTIDE SEQUENCE</scope>
    <source>
        <strain evidence="1">Duluth1</strain>
        <tissue evidence="1">Whole animal</tissue>
    </source>
</reference>
<feature type="non-terminal residue" evidence="1">
    <location>
        <position position="1"/>
    </location>
</feature>
<evidence type="ECO:0000313" key="1">
    <source>
        <dbReference type="EMBL" id="KAH3746735.1"/>
    </source>
</evidence>
<name>A0A9D4DDW9_DREPO</name>